<proteinExistence type="predicted"/>
<feature type="domain" description="Helix-turn-helix" evidence="1">
    <location>
        <begin position="46"/>
        <end position="92"/>
    </location>
</feature>
<keyword evidence="2" id="KW-0238">DNA-binding</keyword>
<dbReference type="GO" id="GO:0003677">
    <property type="term" value="F:DNA binding"/>
    <property type="evidence" value="ECO:0007669"/>
    <property type="project" value="UniProtKB-KW"/>
</dbReference>
<comment type="caution">
    <text evidence="2">The sequence shown here is derived from an EMBL/GenBank/DDBJ whole genome shotgun (WGS) entry which is preliminary data.</text>
</comment>
<name>A0A3N0WTF0_9FLAO</name>
<gene>
    <name evidence="2" type="ORF">EGI11_12170</name>
</gene>
<reference evidence="3" key="1">
    <citation type="submission" date="2018-11" db="EMBL/GenBank/DDBJ databases">
        <title>Proposal to divide the Flavobacteriaceae and reorganize its genera based on Amino Acid Identity values calculated from whole genome sequences.</title>
        <authorList>
            <person name="Nicholson A.C."/>
            <person name="Gulvik C.A."/>
            <person name="Whitney A.M."/>
            <person name="Humrighouse B.W."/>
            <person name="Bell M."/>
            <person name="Holmens B."/>
            <person name="Steigerwalt A."/>
            <person name="Villarma A."/>
            <person name="Sheth M."/>
            <person name="Batra D."/>
            <person name="Pryor J."/>
            <person name="Bernardet J.-F."/>
            <person name="Hugo C."/>
            <person name="Kampfer P."/>
            <person name="Newman J."/>
            <person name="Mcquiston J.R."/>
        </authorList>
    </citation>
    <scope>NUCLEOTIDE SEQUENCE [LARGE SCALE GENOMIC DNA]</scope>
    <source>
        <strain evidence="3">H3056</strain>
    </source>
</reference>
<dbReference type="OrthoDB" id="597977at2"/>
<evidence type="ECO:0000313" key="3">
    <source>
        <dbReference type="Proteomes" id="UP000270224"/>
    </source>
</evidence>
<dbReference type="InterPro" id="IPR041657">
    <property type="entry name" value="HTH_17"/>
</dbReference>
<dbReference type="AlphaFoldDB" id="A0A3N0WTF0"/>
<dbReference type="EMBL" id="RJUG01000004">
    <property type="protein sequence ID" value="ROI08374.1"/>
    <property type="molecule type" value="Genomic_DNA"/>
</dbReference>
<dbReference type="Proteomes" id="UP000270224">
    <property type="component" value="Unassembled WGS sequence"/>
</dbReference>
<accession>A0A3N0WTF0</accession>
<organism evidence="2 3">
    <name type="scientific">Kaistella daneshvariae</name>
    <dbReference type="NCBI Taxonomy" id="2487074"/>
    <lineage>
        <taxon>Bacteria</taxon>
        <taxon>Pseudomonadati</taxon>
        <taxon>Bacteroidota</taxon>
        <taxon>Flavobacteriia</taxon>
        <taxon>Flavobacteriales</taxon>
        <taxon>Weeksellaceae</taxon>
        <taxon>Chryseobacterium group</taxon>
        <taxon>Kaistella</taxon>
    </lineage>
</organism>
<sequence>MDSNNISFENLPKAVAHLVSEIAQIKILVERKEPSLIPPKKIPIDIVEACRIIGKAKPTVYTLVRKRLIPCYKNGKKLYFFEEELLEWITKGKKKTIHEIQSEAKVNFNKSFKKFPGGFN</sequence>
<dbReference type="Pfam" id="PF12728">
    <property type="entry name" value="HTH_17"/>
    <property type="match status" value="1"/>
</dbReference>
<protein>
    <submittedName>
        <fullName evidence="2">DNA-binding protein</fullName>
    </submittedName>
</protein>
<evidence type="ECO:0000313" key="2">
    <source>
        <dbReference type="EMBL" id="ROI08374.1"/>
    </source>
</evidence>
<evidence type="ECO:0000259" key="1">
    <source>
        <dbReference type="Pfam" id="PF12728"/>
    </source>
</evidence>
<dbReference type="RefSeq" id="WP_123266668.1">
    <property type="nucleotide sequence ID" value="NZ_RJUG01000004.1"/>
</dbReference>